<evidence type="ECO:0000313" key="22">
    <source>
        <dbReference type="Proteomes" id="UP000095282"/>
    </source>
</evidence>
<feature type="region of interest" description="Disordered" evidence="20">
    <location>
        <begin position="620"/>
        <end position="677"/>
    </location>
</feature>
<evidence type="ECO:0000256" key="10">
    <source>
        <dbReference type="ARBA" id="ARBA00022871"/>
    </source>
</evidence>
<keyword evidence="11" id="KW-0221">Differentiation</keyword>
<evidence type="ECO:0000259" key="21">
    <source>
        <dbReference type="PROSITE" id="PS50011"/>
    </source>
</evidence>
<dbReference type="EC" id="2.7.11.1" evidence="2"/>
<keyword evidence="13" id="KW-0472">Membrane</keyword>
<feature type="compositionally biased region" description="Basic residues" evidence="20">
    <location>
        <begin position="651"/>
        <end position="663"/>
    </location>
</feature>
<sequence>MDESLGNSSMDSIEVGPSTSPRVLVTPRLPVPVMLRETPLSTKRERQAMTPRFRRPAPKMIKTMPQTRSIWSVRKDTTPQLITPRGPKPLESPKYDRNNSQTFFEQVFQIDEIIGRGSFGEVFAARCREDSHLYAVKVSIAPIRHHSISKYREAESHMMIPPHKNLVRFYRAWEETDRLYIQTELCDQSLQQYCSVKHAIPEYEIWNIFIDLLQAVHHLHSNDMIHDDIKPDNIFLTKHKICKLGDFGLVINLKNPNDVKSAEEGDSKYLAPEVLNGKPTKASDIFSLGVTLLEAATDLDVPPNGDAWHQIRNGQIPERFFYGISTNLQELIKSMLDKDPMNRPTSWKLLLNPLIRKKLTKRSLYVEWISWKDTLATLFKSILVWIMAFLSVVFRPVAWFHEEINNRRSEICAQFLNTHQQHTPIQTPETSKVYSESLTGVALRQSSQLASPFDFSDDENPPHSQRRLFTAPLPQRLNFDEDDDDDEQATCSSSNSSAIEGDSVSPQRRNKTKGGAVPVNMMGRQGTPKSARRLLSCYRRRPAPHQQNGIHHHEGAGDGFNNNHLSDQERTERYLRMRQNEQHLDYMDRANLIDEAPPPMSCPPRIRRSIRDMPRMPTLNFNLLDEPKPPPTGSNDSPVAKMENSPIGLRRSMRNTPKSKGRPRMISFPGSSGDDEI</sequence>
<evidence type="ECO:0000256" key="4">
    <source>
        <dbReference type="ARBA" id="ARBA00022679"/>
    </source>
</evidence>
<keyword evidence="22" id="KW-1185">Reference proteome</keyword>
<dbReference type="PROSITE" id="PS50011">
    <property type="entry name" value="PROTEIN_KINASE_DOM"/>
    <property type="match status" value="1"/>
</dbReference>
<feature type="compositionally biased region" description="Polar residues" evidence="20">
    <location>
        <begin position="489"/>
        <end position="498"/>
    </location>
</feature>
<accession>A0A1I7UFW6</accession>
<evidence type="ECO:0000256" key="20">
    <source>
        <dbReference type="SAM" id="MobiDB-lite"/>
    </source>
</evidence>
<feature type="region of interest" description="Disordered" evidence="20">
    <location>
        <begin position="1"/>
        <end position="24"/>
    </location>
</feature>
<evidence type="ECO:0000256" key="17">
    <source>
        <dbReference type="ARBA" id="ARBA00048679"/>
    </source>
</evidence>
<feature type="domain" description="Protein kinase" evidence="21">
    <location>
        <begin position="108"/>
        <end position="355"/>
    </location>
</feature>
<dbReference type="FunFam" id="1.10.510.10:FF:000315">
    <property type="entry name" value="membrane-associated tyrosine- and threonine-specific cdc2-inhibitory kinase"/>
    <property type="match status" value="1"/>
</dbReference>
<keyword evidence="8 19" id="KW-0067">ATP-binding</keyword>
<evidence type="ECO:0000256" key="13">
    <source>
        <dbReference type="ARBA" id="ARBA00023136"/>
    </source>
</evidence>
<comment type="similarity">
    <text evidence="15">Belongs to the protein kinase superfamily. Ser/Thr protein kinase family. GCN2 subfamily.</text>
</comment>
<dbReference type="PROSITE" id="PS00107">
    <property type="entry name" value="PROTEIN_KINASE_ATP"/>
    <property type="match status" value="1"/>
</dbReference>
<dbReference type="eggNOG" id="KOG0601">
    <property type="taxonomic scope" value="Eukaryota"/>
</dbReference>
<dbReference type="SUPFAM" id="SSF56112">
    <property type="entry name" value="Protein kinase-like (PK-like)"/>
    <property type="match status" value="1"/>
</dbReference>
<evidence type="ECO:0000256" key="2">
    <source>
        <dbReference type="ARBA" id="ARBA00012513"/>
    </source>
</evidence>
<keyword evidence="10" id="KW-0744">Spermatogenesis</keyword>
<dbReference type="Gene3D" id="1.10.510.10">
    <property type="entry name" value="Transferase(Phosphotransferase) domain 1"/>
    <property type="match status" value="1"/>
</dbReference>
<dbReference type="CDD" id="cd14050">
    <property type="entry name" value="PKc_Myt1"/>
    <property type="match status" value="1"/>
</dbReference>
<evidence type="ECO:0000256" key="15">
    <source>
        <dbReference type="ARBA" id="ARBA00037982"/>
    </source>
</evidence>
<evidence type="ECO:0000256" key="8">
    <source>
        <dbReference type="ARBA" id="ARBA00022840"/>
    </source>
</evidence>
<keyword evidence="12" id="KW-0333">Golgi apparatus</keyword>
<dbReference type="InterPro" id="IPR050339">
    <property type="entry name" value="CC_SR_Kinase"/>
</dbReference>
<keyword evidence="6 19" id="KW-0547">Nucleotide-binding</keyword>
<dbReference type="InterPro" id="IPR011009">
    <property type="entry name" value="Kinase-like_dom_sf"/>
</dbReference>
<evidence type="ECO:0000313" key="23">
    <source>
        <dbReference type="WBParaSite" id="Csp11.Scaffold629.g8913.t1"/>
    </source>
</evidence>
<reference evidence="23" key="1">
    <citation type="submission" date="2016-11" db="UniProtKB">
        <authorList>
            <consortium name="WormBaseParasite"/>
        </authorList>
    </citation>
    <scope>IDENTIFICATION</scope>
</reference>
<dbReference type="PANTHER" id="PTHR11042">
    <property type="entry name" value="EUKARYOTIC TRANSLATION INITIATION FACTOR 2-ALPHA KINASE EIF2-ALPHA KINASE -RELATED"/>
    <property type="match status" value="1"/>
</dbReference>
<evidence type="ECO:0000256" key="1">
    <source>
        <dbReference type="ARBA" id="ARBA00004395"/>
    </source>
</evidence>
<dbReference type="PANTHER" id="PTHR11042:SF183">
    <property type="entry name" value="MEMBRANE-ASSOCIATED TYROSINE- AND THREONINE-SPECIFIC CDC2-INHIBITORY KINASE"/>
    <property type="match status" value="1"/>
</dbReference>
<dbReference type="SMART" id="SM00220">
    <property type="entry name" value="S_TKc"/>
    <property type="match status" value="1"/>
</dbReference>
<evidence type="ECO:0000256" key="5">
    <source>
        <dbReference type="ARBA" id="ARBA00022723"/>
    </source>
</evidence>
<evidence type="ECO:0000256" key="12">
    <source>
        <dbReference type="ARBA" id="ARBA00023034"/>
    </source>
</evidence>
<comment type="catalytic activity">
    <reaction evidence="16">
        <text>L-threonyl-[protein] + ATP = O-phospho-L-threonyl-[protein] + ADP + H(+)</text>
        <dbReference type="Rhea" id="RHEA:46608"/>
        <dbReference type="Rhea" id="RHEA-COMP:11060"/>
        <dbReference type="Rhea" id="RHEA-COMP:11605"/>
        <dbReference type="ChEBI" id="CHEBI:15378"/>
        <dbReference type="ChEBI" id="CHEBI:30013"/>
        <dbReference type="ChEBI" id="CHEBI:30616"/>
        <dbReference type="ChEBI" id="CHEBI:61977"/>
        <dbReference type="ChEBI" id="CHEBI:456216"/>
        <dbReference type="EC" id="2.7.11.1"/>
    </reaction>
</comment>
<keyword evidence="9" id="KW-0460">Magnesium</keyword>
<feature type="compositionally biased region" description="Polar residues" evidence="20">
    <location>
        <begin position="1"/>
        <end position="11"/>
    </location>
</feature>
<dbReference type="GO" id="GO:0051321">
    <property type="term" value="P:meiotic cell cycle"/>
    <property type="evidence" value="ECO:0007669"/>
    <property type="project" value="TreeGrafter"/>
</dbReference>
<evidence type="ECO:0000256" key="16">
    <source>
        <dbReference type="ARBA" id="ARBA00047899"/>
    </source>
</evidence>
<dbReference type="GO" id="GO:0005524">
    <property type="term" value="F:ATP binding"/>
    <property type="evidence" value="ECO:0007669"/>
    <property type="project" value="UniProtKB-UniRule"/>
</dbReference>
<dbReference type="PROSITE" id="PS00108">
    <property type="entry name" value="PROTEIN_KINASE_ST"/>
    <property type="match status" value="1"/>
</dbReference>
<keyword evidence="7" id="KW-0418">Kinase</keyword>
<dbReference type="InterPro" id="IPR017441">
    <property type="entry name" value="Protein_kinase_ATP_BS"/>
</dbReference>
<dbReference type="GO" id="GO:0004674">
    <property type="term" value="F:protein serine/threonine kinase activity"/>
    <property type="evidence" value="ECO:0007669"/>
    <property type="project" value="UniProtKB-KW"/>
</dbReference>
<feature type="binding site" evidence="19">
    <location>
        <position position="137"/>
    </location>
    <ligand>
        <name>ATP</name>
        <dbReference type="ChEBI" id="CHEBI:30616"/>
    </ligand>
</feature>
<evidence type="ECO:0000256" key="14">
    <source>
        <dbReference type="ARBA" id="ARBA00023306"/>
    </source>
</evidence>
<evidence type="ECO:0000256" key="19">
    <source>
        <dbReference type="PROSITE-ProRule" id="PRU10141"/>
    </source>
</evidence>
<dbReference type="AlphaFoldDB" id="A0A1I7UFW6"/>
<dbReference type="GO" id="GO:0046872">
    <property type="term" value="F:metal ion binding"/>
    <property type="evidence" value="ECO:0007669"/>
    <property type="project" value="UniProtKB-KW"/>
</dbReference>
<proteinExistence type="inferred from homology"/>
<dbReference type="Gene3D" id="3.30.200.20">
    <property type="entry name" value="Phosphorylase Kinase, domain 1"/>
    <property type="match status" value="1"/>
</dbReference>
<dbReference type="GO" id="GO:0005634">
    <property type="term" value="C:nucleus"/>
    <property type="evidence" value="ECO:0007669"/>
    <property type="project" value="TreeGrafter"/>
</dbReference>
<organism evidence="22 23">
    <name type="scientific">Caenorhabditis tropicalis</name>
    <dbReference type="NCBI Taxonomy" id="1561998"/>
    <lineage>
        <taxon>Eukaryota</taxon>
        <taxon>Metazoa</taxon>
        <taxon>Ecdysozoa</taxon>
        <taxon>Nematoda</taxon>
        <taxon>Chromadorea</taxon>
        <taxon>Rhabditida</taxon>
        <taxon>Rhabditina</taxon>
        <taxon>Rhabditomorpha</taxon>
        <taxon>Rhabditoidea</taxon>
        <taxon>Rhabditidae</taxon>
        <taxon>Peloderinae</taxon>
        <taxon>Caenorhabditis</taxon>
    </lineage>
</organism>
<keyword evidence="3" id="KW-0723">Serine/threonine-protein kinase</keyword>
<dbReference type="Pfam" id="PF00069">
    <property type="entry name" value="Pkinase"/>
    <property type="match status" value="1"/>
</dbReference>
<dbReference type="WBParaSite" id="Csp11.Scaffold629.g8913.t1">
    <property type="protein sequence ID" value="Csp11.Scaffold629.g8913.t1"/>
    <property type="gene ID" value="Csp11.Scaffold629.g8913"/>
</dbReference>
<name>A0A1I7UFW6_9PELO</name>
<evidence type="ECO:0000256" key="18">
    <source>
        <dbReference type="ARBA" id="ARBA00071413"/>
    </source>
</evidence>
<evidence type="ECO:0000256" key="9">
    <source>
        <dbReference type="ARBA" id="ARBA00022842"/>
    </source>
</evidence>
<feature type="region of interest" description="Disordered" evidence="20">
    <location>
        <begin position="544"/>
        <end position="565"/>
    </location>
</feature>
<evidence type="ECO:0000256" key="11">
    <source>
        <dbReference type="ARBA" id="ARBA00022943"/>
    </source>
</evidence>
<dbReference type="Proteomes" id="UP000095282">
    <property type="component" value="Unplaced"/>
</dbReference>
<dbReference type="GO" id="GO:0000139">
    <property type="term" value="C:Golgi membrane"/>
    <property type="evidence" value="ECO:0007669"/>
    <property type="project" value="UniProtKB-SubCell"/>
</dbReference>
<evidence type="ECO:0000256" key="3">
    <source>
        <dbReference type="ARBA" id="ARBA00022527"/>
    </source>
</evidence>
<dbReference type="GO" id="GO:0007283">
    <property type="term" value="P:spermatogenesis"/>
    <property type="evidence" value="ECO:0007669"/>
    <property type="project" value="UniProtKB-KW"/>
</dbReference>
<keyword evidence="4" id="KW-0808">Transferase</keyword>
<dbReference type="InterPro" id="IPR008271">
    <property type="entry name" value="Ser/Thr_kinase_AS"/>
</dbReference>
<comment type="catalytic activity">
    <reaction evidence="17">
        <text>L-seryl-[protein] + ATP = O-phospho-L-seryl-[protein] + ADP + H(+)</text>
        <dbReference type="Rhea" id="RHEA:17989"/>
        <dbReference type="Rhea" id="RHEA-COMP:9863"/>
        <dbReference type="Rhea" id="RHEA-COMP:11604"/>
        <dbReference type="ChEBI" id="CHEBI:15378"/>
        <dbReference type="ChEBI" id="CHEBI:29999"/>
        <dbReference type="ChEBI" id="CHEBI:30616"/>
        <dbReference type="ChEBI" id="CHEBI:83421"/>
        <dbReference type="ChEBI" id="CHEBI:456216"/>
        <dbReference type="EC" id="2.7.11.1"/>
    </reaction>
</comment>
<keyword evidence="14" id="KW-0131">Cell cycle</keyword>
<dbReference type="STRING" id="1561998.A0A1I7UFW6"/>
<dbReference type="GO" id="GO:0110031">
    <property type="term" value="P:negative regulation of G2/MI transition of meiotic cell cycle"/>
    <property type="evidence" value="ECO:0007669"/>
    <property type="project" value="TreeGrafter"/>
</dbReference>
<protein>
    <recommendedName>
        <fullName evidence="18">Membrane-associated tyrosine- and threonine-specific cdc2-inhibitory kinase wee-1.3</fullName>
        <ecNumber evidence="2">2.7.11.1</ecNumber>
    </recommendedName>
</protein>
<keyword evidence="5" id="KW-0479">Metal-binding</keyword>
<evidence type="ECO:0000256" key="7">
    <source>
        <dbReference type="ARBA" id="ARBA00022777"/>
    </source>
</evidence>
<dbReference type="GO" id="GO:0048477">
    <property type="term" value="P:oogenesis"/>
    <property type="evidence" value="ECO:0007669"/>
    <property type="project" value="UniProtKB-KW"/>
</dbReference>
<comment type="subcellular location">
    <subcellularLocation>
        <location evidence="1">Golgi apparatus membrane</location>
        <topology evidence="1">Peripheral membrane protein</topology>
    </subcellularLocation>
</comment>
<evidence type="ECO:0000256" key="6">
    <source>
        <dbReference type="ARBA" id="ARBA00022741"/>
    </source>
</evidence>
<dbReference type="InterPro" id="IPR000719">
    <property type="entry name" value="Prot_kinase_dom"/>
</dbReference>
<feature type="region of interest" description="Disordered" evidence="20">
    <location>
        <begin position="451"/>
        <end position="530"/>
    </location>
</feature>
<keyword evidence="11" id="KW-0896">Oogenesis</keyword>